<evidence type="ECO:0000313" key="1">
    <source>
        <dbReference type="Proteomes" id="UP000790787"/>
    </source>
</evidence>
<evidence type="ECO:0000313" key="2">
    <source>
        <dbReference type="RefSeq" id="XP_075098918.1"/>
    </source>
</evidence>
<dbReference type="RefSeq" id="XP_075098918.1">
    <property type="nucleotide sequence ID" value="XM_075242817.1"/>
</dbReference>
<name>A0AC58TNV8_TOBAC</name>
<reference evidence="2" key="2">
    <citation type="submission" date="2025-08" db="UniProtKB">
        <authorList>
            <consortium name="RefSeq"/>
        </authorList>
    </citation>
    <scope>IDENTIFICATION</scope>
    <source>
        <tissue evidence="2">Leaf</tissue>
    </source>
</reference>
<protein>
    <submittedName>
        <fullName evidence="2">Uncharacterized protein LOC142175817</fullName>
    </submittedName>
</protein>
<keyword evidence="1" id="KW-1185">Reference proteome</keyword>
<gene>
    <name evidence="2" type="primary">LOC142175817</name>
</gene>
<dbReference type="Proteomes" id="UP000790787">
    <property type="component" value="Chromosome 3"/>
</dbReference>
<sequence>MGELETSRGSNQELGFVRAGDTRWGSYDKSLENFTLLFYSIIDVLDTLVADASTLDGRAKKKEQDIANAIIFVEVAKKKASRVKNWFSNLGGLGKFSKTLVETKKNITFPLVFCLLKLALLLSIATAMLKKLFSQ</sequence>
<organism evidence="1 2">
    <name type="scientific">Nicotiana tabacum</name>
    <name type="common">Common tobacco</name>
    <dbReference type="NCBI Taxonomy" id="4097"/>
    <lineage>
        <taxon>Eukaryota</taxon>
        <taxon>Viridiplantae</taxon>
        <taxon>Streptophyta</taxon>
        <taxon>Embryophyta</taxon>
        <taxon>Tracheophyta</taxon>
        <taxon>Spermatophyta</taxon>
        <taxon>Magnoliopsida</taxon>
        <taxon>eudicotyledons</taxon>
        <taxon>Gunneridae</taxon>
        <taxon>Pentapetalae</taxon>
        <taxon>asterids</taxon>
        <taxon>lamiids</taxon>
        <taxon>Solanales</taxon>
        <taxon>Solanaceae</taxon>
        <taxon>Nicotianoideae</taxon>
        <taxon>Nicotianeae</taxon>
        <taxon>Nicotiana</taxon>
    </lineage>
</organism>
<reference evidence="1" key="1">
    <citation type="journal article" date="2014" name="Nat. Commun.">
        <title>The tobacco genome sequence and its comparison with those of tomato and potato.</title>
        <authorList>
            <person name="Sierro N."/>
            <person name="Battey J.N."/>
            <person name="Ouadi S."/>
            <person name="Bakaher N."/>
            <person name="Bovet L."/>
            <person name="Willig A."/>
            <person name="Goepfert S."/>
            <person name="Peitsch M.C."/>
            <person name="Ivanov N.V."/>
        </authorList>
    </citation>
    <scope>NUCLEOTIDE SEQUENCE [LARGE SCALE GENOMIC DNA]</scope>
</reference>
<accession>A0AC58TNV8</accession>
<proteinExistence type="predicted"/>